<dbReference type="InterPro" id="IPR011059">
    <property type="entry name" value="Metal-dep_hydrolase_composite"/>
</dbReference>
<dbReference type="EMBL" id="BMZG01000001">
    <property type="protein sequence ID" value="GHA65348.1"/>
    <property type="molecule type" value="Genomic_DNA"/>
</dbReference>
<feature type="binding site" evidence="5">
    <location>
        <position position="100"/>
    </location>
    <ligand>
        <name>substrate</name>
    </ligand>
</feature>
<comment type="catalytic activity">
    <reaction evidence="5">
        <text>S-methyl-5'-thioadenosine + H2O + H(+) = S-methyl-5'-thioinosine + NH4(+)</text>
        <dbReference type="Rhea" id="RHEA:25025"/>
        <dbReference type="ChEBI" id="CHEBI:15377"/>
        <dbReference type="ChEBI" id="CHEBI:15378"/>
        <dbReference type="ChEBI" id="CHEBI:17509"/>
        <dbReference type="ChEBI" id="CHEBI:28938"/>
        <dbReference type="ChEBI" id="CHEBI:48595"/>
        <dbReference type="EC" id="3.5.4.31"/>
    </reaction>
</comment>
<dbReference type="GO" id="GO:0090614">
    <property type="term" value="F:5'-methylthioadenosine deaminase activity"/>
    <property type="evidence" value="ECO:0007669"/>
    <property type="project" value="UniProtKB-UniRule"/>
</dbReference>
<dbReference type="AlphaFoldDB" id="A0A8J3CLU3"/>
<organism evidence="7 8">
    <name type="scientific">Formosimonas limnophila</name>
    <dbReference type="NCBI Taxonomy" id="1384487"/>
    <lineage>
        <taxon>Bacteria</taxon>
        <taxon>Pseudomonadati</taxon>
        <taxon>Pseudomonadota</taxon>
        <taxon>Betaproteobacteria</taxon>
        <taxon>Burkholderiales</taxon>
        <taxon>Burkholderiaceae</taxon>
        <taxon>Formosimonas</taxon>
    </lineage>
</organism>
<dbReference type="Pfam" id="PF01979">
    <property type="entry name" value="Amidohydro_1"/>
    <property type="match status" value="1"/>
</dbReference>
<dbReference type="PANTHER" id="PTHR43794">
    <property type="entry name" value="AMINOHYDROLASE SSNA-RELATED"/>
    <property type="match status" value="1"/>
</dbReference>
<dbReference type="SUPFAM" id="SSF51556">
    <property type="entry name" value="Metallo-dependent hydrolases"/>
    <property type="match status" value="1"/>
</dbReference>
<dbReference type="GO" id="GO:0046872">
    <property type="term" value="F:metal ion binding"/>
    <property type="evidence" value="ECO:0007669"/>
    <property type="project" value="UniProtKB-KW"/>
</dbReference>
<keyword evidence="3 5" id="KW-0378">Hydrolase</keyword>
<dbReference type="InterPro" id="IPR023512">
    <property type="entry name" value="Deaminase_MtaD/DadD"/>
</dbReference>
<evidence type="ECO:0000256" key="3">
    <source>
        <dbReference type="ARBA" id="ARBA00022801"/>
    </source>
</evidence>
<evidence type="ECO:0000256" key="4">
    <source>
        <dbReference type="ARBA" id="ARBA00022833"/>
    </source>
</evidence>
<reference evidence="7" key="2">
    <citation type="submission" date="2020-09" db="EMBL/GenBank/DDBJ databases">
        <authorList>
            <person name="Sun Q."/>
            <person name="Kim S."/>
        </authorList>
    </citation>
    <scope>NUCLEOTIDE SEQUENCE</scope>
    <source>
        <strain evidence="7">KCTC 32501</strain>
    </source>
</reference>
<sequence>MIMSHQTFNTIIHARWLLTVESSEILQHHSVAIKDGQIAAISPTNETSDWAADEVITLDEHVLMPGLINLHGHSAMTLLRGYADDLQLMDWLHNHIWPAEGKHVDDAFVYEGSLIGMAEMIRSGTTTINDMYFYHRAVARAGAEAGMRTFVGCSILEFPTNYAQNADEYISKAMVEREEYLNNELITFTLAPHAPYTVSDETFKKITDIALKNDMLVHCHIHETMDEVNDSVRDHGKRPLARLNDIGFLENKLIAAHMVHLTDDEIALTASKNISIAHNPNSNMKLASGIAPIAQAMAAGVNVGIGTDGAASNNKLDMLNETRQAALLAKVGTLNPTDVPAFQAIQMATINGAKALHMVGKTGSIKVGKQADIIAINMAALETVPTFDVISHIVYAAGREHVTHTWVNGQCLMKQRQLLTLDETALKAMAKKWQTRIESSR</sequence>
<dbReference type="InterPro" id="IPR050287">
    <property type="entry name" value="MTA/SAH_deaminase"/>
</dbReference>
<dbReference type="GO" id="GO:0050270">
    <property type="term" value="F:S-adenosylhomocysteine deaminase activity"/>
    <property type="evidence" value="ECO:0007669"/>
    <property type="project" value="UniProtKB-UniRule"/>
</dbReference>
<dbReference type="Proteomes" id="UP000614287">
    <property type="component" value="Unassembled WGS sequence"/>
</dbReference>
<name>A0A8J3CLU3_9BURK</name>
<evidence type="ECO:0000256" key="2">
    <source>
        <dbReference type="ARBA" id="ARBA00022723"/>
    </source>
</evidence>
<evidence type="ECO:0000259" key="6">
    <source>
        <dbReference type="Pfam" id="PF01979"/>
    </source>
</evidence>
<feature type="binding site" evidence="5">
    <location>
        <position position="193"/>
    </location>
    <ligand>
        <name>substrate</name>
    </ligand>
</feature>
<dbReference type="SUPFAM" id="SSF51338">
    <property type="entry name" value="Composite domain of metallo-dependent hydrolases"/>
    <property type="match status" value="1"/>
</dbReference>
<dbReference type="NCBIfam" id="NF006549">
    <property type="entry name" value="PRK09045.1"/>
    <property type="match status" value="1"/>
</dbReference>
<dbReference type="InterPro" id="IPR006680">
    <property type="entry name" value="Amidohydro-rel"/>
</dbReference>
<dbReference type="FunFam" id="3.20.20.140:FF:000014">
    <property type="entry name" value="5-methylthioadenosine/S-adenosylhomocysteine deaminase"/>
    <property type="match status" value="1"/>
</dbReference>
<dbReference type="HAMAP" id="MF_01281">
    <property type="entry name" value="MTA_SAH_deamin"/>
    <property type="match status" value="1"/>
</dbReference>
<keyword evidence="8" id="KW-1185">Reference proteome</keyword>
<comment type="function">
    <text evidence="5">Catalyzes the deamination of 5-methylthioadenosine and S-adenosyl-L-homocysteine into 5-methylthioinosine and S-inosyl-L-homocysteine, respectively. Is also able to deaminate adenosine.</text>
</comment>
<evidence type="ECO:0000313" key="8">
    <source>
        <dbReference type="Proteomes" id="UP000614287"/>
    </source>
</evidence>
<protein>
    <recommendedName>
        <fullName evidence="5">5-methylthioadenosine/S-adenosylhomocysteine deaminase</fullName>
        <shortName evidence="5">MTA/SAH deaminase</shortName>
        <ecNumber evidence="5">3.5.4.28</ecNumber>
        <ecNumber evidence="5">3.5.4.31</ecNumber>
    </recommendedName>
</protein>
<proteinExistence type="inferred from homology"/>
<comment type="similarity">
    <text evidence="5">Belongs to the metallo-dependent hydrolases superfamily. MTA/SAH deaminase family.</text>
</comment>
<gene>
    <name evidence="5 7" type="primary">mtaD</name>
    <name evidence="7" type="ORF">GCM10009007_02360</name>
</gene>
<comment type="catalytic activity">
    <reaction evidence="5">
        <text>S-adenosyl-L-homocysteine + H2O + H(+) = S-inosyl-L-homocysteine + NH4(+)</text>
        <dbReference type="Rhea" id="RHEA:20716"/>
        <dbReference type="ChEBI" id="CHEBI:15377"/>
        <dbReference type="ChEBI" id="CHEBI:15378"/>
        <dbReference type="ChEBI" id="CHEBI:28938"/>
        <dbReference type="ChEBI" id="CHEBI:57856"/>
        <dbReference type="ChEBI" id="CHEBI:57985"/>
        <dbReference type="EC" id="3.5.4.28"/>
    </reaction>
</comment>
<evidence type="ECO:0000313" key="7">
    <source>
        <dbReference type="EMBL" id="GHA65348.1"/>
    </source>
</evidence>
<feature type="binding site" evidence="5">
    <location>
        <position position="308"/>
    </location>
    <ligand>
        <name>Zn(2+)</name>
        <dbReference type="ChEBI" id="CHEBI:29105"/>
    </ligand>
</feature>
<keyword evidence="4 5" id="KW-0862">Zinc</keyword>
<evidence type="ECO:0000256" key="1">
    <source>
        <dbReference type="ARBA" id="ARBA00006745"/>
    </source>
</evidence>
<dbReference type="Gene3D" id="3.20.20.140">
    <property type="entry name" value="Metal-dependent hydrolases"/>
    <property type="match status" value="1"/>
</dbReference>
<dbReference type="InterPro" id="IPR032466">
    <property type="entry name" value="Metal_Hydrolase"/>
</dbReference>
<feature type="domain" description="Amidohydrolase-related" evidence="6">
    <location>
        <begin position="62"/>
        <end position="410"/>
    </location>
</feature>
<feature type="binding site" evidence="5">
    <location>
        <position position="220"/>
    </location>
    <ligand>
        <name>Zn(2+)</name>
        <dbReference type="ChEBI" id="CHEBI:29105"/>
    </ligand>
</feature>
<dbReference type="Gene3D" id="2.30.40.10">
    <property type="entry name" value="Urease, subunit C, domain 1"/>
    <property type="match status" value="1"/>
</dbReference>
<feature type="binding site" evidence="5">
    <location>
        <position position="223"/>
    </location>
    <ligand>
        <name>substrate</name>
    </ligand>
</feature>
<feature type="binding site" evidence="5">
    <location>
        <position position="308"/>
    </location>
    <ligand>
        <name>substrate</name>
    </ligand>
</feature>
<reference evidence="7" key="1">
    <citation type="journal article" date="2014" name="Int. J. Syst. Evol. Microbiol.">
        <title>Complete genome sequence of Corynebacterium casei LMG S-19264T (=DSM 44701T), isolated from a smear-ripened cheese.</title>
        <authorList>
            <consortium name="US DOE Joint Genome Institute (JGI-PGF)"/>
            <person name="Walter F."/>
            <person name="Albersmeier A."/>
            <person name="Kalinowski J."/>
            <person name="Ruckert C."/>
        </authorList>
    </citation>
    <scope>NUCLEOTIDE SEQUENCE</scope>
    <source>
        <strain evidence="7">KCTC 32501</strain>
    </source>
</reference>
<evidence type="ECO:0000256" key="5">
    <source>
        <dbReference type="HAMAP-Rule" id="MF_01281"/>
    </source>
</evidence>
<dbReference type="PANTHER" id="PTHR43794:SF11">
    <property type="entry name" value="AMIDOHYDROLASE-RELATED DOMAIN-CONTAINING PROTEIN"/>
    <property type="match status" value="1"/>
</dbReference>
<dbReference type="EC" id="3.5.4.31" evidence="5"/>
<dbReference type="CDD" id="cd01298">
    <property type="entry name" value="ATZ_TRZ_like"/>
    <property type="match status" value="1"/>
</dbReference>
<comment type="caution">
    <text evidence="5">Lacks conserved residue(s) required for the propagation of feature annotation.</text>
</comment>
<comment type="cofactor">
    <cofactor evidence="5">
        <name>Zn(2+)</name>
        <dbReference type="ChEBI" id="CHEBI:29105"/>
    </cofactor>
    <text evidence="5">Binds 1 zinc ion per subunit.</text>
</comment>
<comment type="similarity">
    <text evidence="1">Belongs to the metallo-dependent hydrolases superfamily. ATZ/TRZ family.</text>
</comment>
<feature type="binding site" evidence="5">
    <location>
        <position position="71"/>
    </location>
    <ligand>
        <name>Zn(2+)</name>
        <dbReference type="ChEBI" id="CHEBI:29105"/>
    </ligand>
</feature>
<comment type="caution">
    <text evidence="7">The sequence shown here is derived from an EMBL/GenBank/DDBJ whole genome shotgun (WGS) entry which is preliminary data.</text>
</comment>
<keyword evidence="2 5" id="KW-0479">Metal-binding</keyword>
<dbReference type="EC" id="3.5.4.28" evidence="5"/>
<feature type="binding site" evidence="5">
    <location>
        <position position="73"/>
    </location>
    <ligand>
        <name>Zn(2+)</name>
        <dbReference type="ChEBI" id="CHEBI:29105"/>
    </ligand>
</feature>
<accession>A0A8J3CLU3</accession>